<feature type="transmembrane region" description="Helical" evidence="7">
    <location>
        <begin position="29"/>
        <end position="47"/>
    </location>
</feature>
<dbReference type="eggNOG" id="arCOG04386">
    <property type="taxonomic scope" value="Archaea"/>
</dbReference>
<accession>A1RZ08</accession>
<evidence type="ECO:0000256" key="1">
    <source>
        <dbReference type="ARBA" id="ARBA00004651"/>
    </source>
</evidence>
<name>A1RZ08_THEPD</name>
<dbReference type="PANTHER" id="PTHR30003">
    <property type="entry name" value="L-LACTATE PERMEASE"/>
    <property type="match status" value="1"/>
</dbReference>
<organism evidence="8 9">
    <name type="scientific">Thermofilum pendens (strain DSM 2475 / Hrk 5)</name>
    <dbReference type="NCBI Taxonomy" id="368408"/>
    <lineage>
        <taxon>Archaea</taxon>
        <taxon>Thermoproteota</taxon>
        <taxon>Thermoprotei</taxon>
        <taxon>Thermofilales</taxon>
        <taxon>Thermofilaceae</taxon>
        <taxon>Thermofilum</taxon>
    </lineage>
</organism>
<keyword evidence="9" id="KW-1185">Reference proteome</keyword>
<feature type="transmembrane region" description="Helical" evidence="7">
    <location>
        <begin position="311"/>
        <end position="332"/>
    </location>
</feature>
<evidence type="ECO:0000256" key="6">
    <source>
        <dbReference type="ARBA" id="ARBA00023136"/>
    </source>
</evidence>
<dbReference type="STRING" id="368408.Tpen_1038"/>
<dbReference type="GO" id="GO:0015129">
    <property type="term" value="F:lactate transmembrane transporter activity"/>
    <property type="evidence" value="ECO:0007669"/>
    <property type="project" value="InterPro"/>
</dbReference>
<evidence type="ECO:0000313" key="8">
    <source>
        <dbReference type="EMBL" id="ABL78438.1"/>
    </source>
</evidence>
<dbReference type="OrthoDB" id="385814at2157"/>
<dbReference type="GeneID" id="4600943"/>
<gene>
    <name evidence="8" type="ordered locus">Tpen_1038</name>
</gene>
<comment type="subcellular location">
    <subcellularLocation>
        <location evidence="1">Cell membrane</location>
        <topology evidence="1">Multi-pass membrane protein</topology>
    </subcellularLocation>
</comment>
<feature type="transmembrane region" description="Helical" evidence="7">
    <location>
        <begin position="274"/>
        <end position="291"/>
    </location>
</feature>
<keyword evidence="3" id="KW-1003">Cell membrane</keyword>
<feature type="transmembrane region" description="Helical" evidence="7">
    <location>
        <begin position="174"/>
        <end position="196"/>
    </location>
</feature>
<dbReference type="GO" id="GO:0015295">
    <property type="term" value="F:solute:proton symporter activity"/>
    <property type="evidence" value="ECO:0007669"/>
    <property type="project" value="TreeGrafter"/>
</dbReference>
<feature type="transmembrane region" description="Helical" evidence="7">
    <location>
        <begin position="216"/>
        <end position="238"/>
    </location>
</feature>
<feature type="transmembrane region" description="Helical" evidence="7">
    <location>
        <begin position="250"/>
        <end position="268"/>
    </location>
</feature>
<dbReference type="GO" id="GO:0005886">
    <property type="term" value="C:plasma membrane"/>
    <property type="evidence" value="ECO:0007669"/>
    <property type="project" value="UniProtKB-SubCell"/>
</dbReference>
<keyword evidence="5 7" id="KW-1133">Transmembrane helix</keyword>
<feature type="transmembrane region" description="Helical" evidence="7">
    <location>
        <begin position="6"/>
        <end position="24"/>
    </location>
</feature>
<dbReference type="HOGENOM" id="CLU_606391_0_0_2"/>
<dbReference type="EnsemblBacteria" id="ABL78438">
    <property type="protein sequence ID" value="ABL78438"/>
    <property type="gene ID" value="Tpen_1038"/>
</dbReference>
<feature type="transmembrane region" description="Helical" evidence="7">
    <location>
        <begin position="427"/>
        <end position="448"/>
    </location>
</feature>
<dbReference type="PANTHER" id="PTHR30003:SF0">
    <property type="entry name" value="GLYCOLATE PERMEASE GLCA-RELATED"/>
    <property type="match status" value="1"/>
</dbReference>
<evidence type="ECO:0000256" key="7">
    <source>
        <dbReference type="SAM" id="Phobius"/>
    </source>
</evidence>
<dbReference type="InterPro" id="IPR003804">
    <property type="entry name" value="Lactate_perm"/>
</dbReference>
<dbReference type="Pfam" id="PF02652">
    <property type="entry name" value="Lactate_perm"/>
    <property type="match status" value="2"/>
</dbReference>
<feature type="transmembrane region" description="Helical" evidence="7">
    <location>
        <begin position="99"/>
        <end position="120"/>
    </location>
</feature>
<keyword evidence="4 7" id="KW-0812">Transmembrane</keyword>
<feature type="transmembrane region" description="Helical" evidence="7">
    <location>
        <begin position="140"/>
        <end position="162"/>
    </location>
</feature>
<dbReference type="KEGG" id="tpe:Tpen_1038"/>
<dbReference type="Proteomes" id="UP000000641">
    <property type="component" value="Chromosome"/>
</dbReference>
<feature type="transmembrane region" description="Helical" evidence="7">
    <location>
        <begin position="59"/>
        <end position="78"/>
    </location>
</feature>
<evidence type="ECO:0000256" key="2">
    <source>
        <dbReference type="ARBA" id="ARBA00022448"/>
    </source>
</evidence>
<dbReference type="AlphaFoldDB" id="A1RZ08"/>
<evidence type="ECO:0000256" key="3">
    <source>
        <dbReference type="ARBA" id="ARBA00022475"/>
    </source>
</evidence>
<evidence type="ECO:0000313" key="9">
    <source>
        <dbReference type="Proteomes" id="UP000000641"/>
    </source>
</evidence>
<feature type="transmembrane region" description="Helical" evidence="7">
    <location>
        <begin position="344"/>
        <end position="364"/>
    </location>
</feature>
<evidence type="ECO:0000256" key="5">
    <source>
        <dbReference type="ARBA" id="ARBA00022989"/>
    </source>
</evidence>
<reference evidence="9" key="1">
    <citation type="journal article" date="2008" name="J. Bacteriol.">
        <title>Genome sequence of Thermofilum pendens reveals an exceptional loss of biosynthetic pathways without genome reduction.</title>
        <authorList>
            <person name="Anderson I."/>
            <person name="Rodriguez J."/>
            <person name="Susanti D."/>
            <person name="Porat I."/>
            <person name="Reich C."/>
            <person name="Ulrich L.E."/>
            <person name="Elkins J.G."/>
            <person name="Mavromatis K."/>
            <person name="Lykidis A."/>
            <person name="Kim E."/>
            <person name="Thompson L.S."/>
            <person name="Nolan M."/>
            <person name="Land M."/>
            <person name="Copeland A."/>
            <person name="Lapidus A."/>
            <person name="Lucas S."/>
            <person name="Detter C."/>
            <person name="Zhulin I.B."/>
            <person name="Olsen G.J."/>
            <person name="Whitman W."/>
            <person name="Mukhopadhyay B."/>
            <person name="Bristow J."/>
            <person name="Kyrpides N."/>
        </authorList>
    </citation>
    <scope>NUCLEOTIDE SEQUENCE [LARGE SCALE GENOMIC DNA]</scope>
    <source>
        <strain evidence="9">DSM 2475 / Hrk 5</strain>
    </source>
</reference>
<dbReference type="EMBL" id="CP000505">
    <property type="protein sequence ID" value="ABL78438.1"/>
    <property type="molecule type" value="Genomic_DNA"/>
</dbReference>
<keyword evidence="6 7" id="KW-0472">Membrane</keyword>
<dbReference type="RefSeq" id="WP_011752703.1">
    <property type="nucleotide sequence ID" value="NC_008698.1"/>
</dbReference>
<sequence length="450" mass="45509">MSVNPVDAAVGASILLVPSLVLGVLKKDVVTASLATFATVVAAALLQSKAGAVFRAAPVGAWTGVQISLLIVAAIYFYKAYESLGYVGRLRESLTSGKGVEVFLAVYFSGFIESMSGYGVSPAVTAPILAGLGVGAVEATLLPMFGHVWAVPFASLGVPTLVLSQVTGADAESLAAFTARILFAPLVLILALALLVGRARRRAALVALASSALLPLFAVAGTMVAALTGFAGLVLGLLATQGLAATRRTLRLVSPYVMLVASVIALGALGARGLLWVALTTVAVSLAVQLAHRRFSREAAVSALSMTKRSVVAVILFSAVAEVSKQAGYTVALAEVVAVTAGKAYLPLVPVVAVLGAFITGSATNSNLLLGLLQKTFGELAGVDQSLVLALQNAGAGLGSGIAPAKISVAASTTGGKRVEAEVFRRVVPVIALLVAPLSILAVLACMAKA</sequence>
<evidence type="ECO:0000256" key="4">
    <source>
        <dbReference type="ARBA" id="ARBA00022692"/>
    </source>
</evidence>
<proteinExistence type="predicted"/>
<protein>
    <submittedName>
        <fullName evidence="8">L-lactate permease-like protein</fullName>
    </submittedName>
</protein>
<keyword evidence="2" id="KW-0813">Transport</keyword>